<organism evidence="4 5">
    <name type="scientific">Streblomastix strix</name>
    <dbReference type="NCBI Taxonomy" id="222440"/>
    <lineage>
        <taxon>Eukaryota</taxon>
        <taxon>Metamonada</taxon>
        <taxon>Preaxostyla</taxon>
        <taxon>Oxymonadida</taxon>
        <taxon>Streblomastigidae</taxon>
        <taxon>Streblomastix</taxon>
    </lineage>
</organism>
<dbReference type="InterPro" id="IPR035979">
    <property type="entry name" value="RBD_domain_sf"/>
</dbReference>
<evidence type="ECO:0000313" key="5">
    <source>
        <dbReference type="Proteomes" id="UP000324800"/>
    </source>
</evidence>
<evidence type="ECO:0000313" key="4">
    <source>
        <dbReference type="EMBL" id="KAA6374694.1"/>
    </source>
</evidence>
<evidence type="ECO:0000256" key="2">
    <source>
        <dbReference type="SAM" id="MobiDB-lite"/>
    </source>
</evidence>
<dbReference type="EMBL" id="SNRW01011781">
    <property type="protein sequence ID" value="KAA6374694.1"/>
    <property type="molecule type" value="Genomic_DNA"/>
</dbReference>
<dbReference type="PROSITE" id="PS50102">
    <property type="entry name" value="RRM"/>
    <property type="match status" value="2"/>
</dbReference>
<feature type="region of interest" description="Disordered" evidence="2">
    <location>
        <begin position="1"/>
        <end position="51"/>
    </location>
</feature>
<dbReference type="AlphaFoldDB" id="A0A5J4UWU2"/>
<feature type="domain" description="RRM" evidence="3">
    <location>
        <begin position="169"/>
        <end position="225"/>
    </location>
</feature>
<dbReference type="Gene3D" id="3.30.70.330">
    <property type="match status" value="2"/>
</dbReference>
<feature type="compositionally biased region" description="Acidic residues" evidence="2">
    <location>
        <begin position="1"/>
        <end position="21"/>
    </location>
</feature>
<dbReference type="CDD" id="cd00590">
    <property type="entry name" value="RRM_SF"/>
    <property type="match status" value="2"/>
</dbReference>
<sequence length="225" mass="26482">MSSNGEEQEIAIDQQNEEMSDEDKSVSPWTRSDGGQIASSNSAWGEEGNQDEIDYQWQEDNPEKSTGLEQANDMQNHQIIFIGNVRTDEEDCYFELKKLLIENVGPVLRLDMKNKYCFVHFENDELACRCLDYLRKIKFKGQTLHIDRSNRHKRWTSKQEFEGSINPSITLFVSNFDHIRTKDLELKEHFERIGPLSDFRFRTQHFNGYCEIDYQKLEDAIRAQK</sequence>
<dbReference type="OrthoDB" id="5970at2759"/>
<dbReference type="SMART" id="SM00360">
    <property type="entry name" value="RRM"/>
    <property type="match status" value="1"/>
</dbReference>
<feature type="domain" description="RRM" evidence="3">
    <location>
        <begin position="78"/>
        <end position="151"/>
    </location>
</feature>
<evidence type="ECO:0000259" key="3">
    <source>
        <dbReference type="PROSITE" id="PS50102"/>
    </source>
</evidence>
<keyword evidence="1" id="KW-0694">RNA-binding</keyword>
<dbReference type="GO" id="GO:0003723">
    <property type="term" value="F:RNA binding"/>
    <property type="evidence" value="ECO:0007669"/>
    <property type="project" value="UniProtKB-UniRule"/>
</dbReference>
<comment type="caution">
    <text evidence="4">The sequence shown here is derived from an EMBL/GenBank/DDBJ whole genome shotgun (WGS) entry which is preliminary data.</text>
</comment>
<name>A0A5J4UWU2_9EUKA</name>
<proteinExistence type="predicted"/>
<accession>A0A5J4UWU2</accession>
<feature type="non-terminal residue" evidence="4">
    <location>
        <position position="225"/>
    </location>
</feature>
<dbReference type="InterPro" id="IPR000504">
    <property type="entry name" value="RRM_dom"/>
</dbReference>
<dbReference type="InterPro" id="IPR012677">
    <property type="entry name" value="Nucleotide-bd_a/b_plait_sf"/>
</dbReference>
<protein>
    <recommendedName>
        <fullName evidence="3">RRM domain-containing protein</fullName>
    </recommendedName>
</protein>
<dbReference type="Pfam" id="PF00076">
    <property type="entry name" value="RRM_1"/>
    <property type="match status" value="2"/>
</dbReference>
<dbReference type="SUPFAM" id="SSF54928">
    <property type="entry name" value="RNA-binding domain, RBD"/>
    <property type="match status" value="1"/>
</dbReference>
<dbReference type="Proteomes" id="UP000324800">
    <property type="component" value="Unassembled WGS sequence"/>
</dbReference>
<reference evidence="4 5" key="1">
    <citation type="submission" date="2019-03" db="EMBL/GenBank/DDBJ databases">
        <title>Single cell metagenomics reveals metabolic interactions within the superorganism composed of flagellate Streblomastix strix and complex community of Bacteroidetes bacteria on its surface.</title>
        <authorList>
            <person name="Treitli S.C."/>
            <person name="Kolisko M."/>
            <person name="Husnik F."/>
            <person name="Keeling P."/>
            <person name="Hampl V."/>
        </authorList>
    </citation>
    <scope>NUCLEOTIDE SEQUENCE [LARGE SCALE GENOMIC DNA]</scope>
    <source>
        <strain evidence="4">ST1C</strain>
    </source>
</reference>
<evidence type="ECO:0000256" key="1">
    <source>
        <dbReference type="PROSITE-ProRule" id="PRU00176"/>
    </source>
</evidence>
<gene>
    <name evidence="4" type="ORF">EZS28_029778</name>
</gene>